<dbReference type="InterPro" id="IPR036291">
    <property type="entry name" value="NAD(P)-bd_dom_sf"/>
</dbReference>
<gene>
    <name evidence="5" type="ordered locus">Msip34_1346</name>
</gene>
<dbReference type="GO" id="GO:0016614">
    <property type="term" value="F:oxidoreductase activity, acting on CH-OH group of donors"/>
    <property type="evidence" value="ECO:0007669"/>
    <property type="project" value="UniProtKB-ARBA"/>
</dbReference>
<dbReference type="SMART" id="SM00822">
    <property type="entry name" value="PKS_KR"/>
    <property type="match status" value="1"/>
</dbReference>
<dbReference type="PRINTS" id="PR00080">
    <property type="entry name" value="SDRFAMILY"/>
</dbReference>
<keyword evidence="6" id="KW-1185">Reference proteome</keyword>
<dbReference type="eggNOG" id="COG1028">
    <property type="taxonomic scope" value="Bacteria"/>
</dbReference>
<comment type="similarity">
    <text evidence="1">Belongs to the short-chain dehydrogenases/reductases (SDR) family.</text>
</comment>
<evidence type="ECO:0000259" key="4">
    <source>
        <dbReference type="SMART" id="SM00822"/>
    </source>
</evidence>
<dbReference type="Pfam" id="PF13561">
    <property type="entry name" value="adh_short_C2"/>
    <property type="match status" value="1"/>
</dbReference>
<feature type="domain" description="Ketoreductase" evidence="4">
    <location>
        <begin position="56"/>
        <end position="243"/>
    </location>
</feature>
<proteinExistence type="inferred from homology"/>
<dbReference type="FunFam" id="3.40.50.720:FF:000084">
    <property type="entry name" value="Short-chain dehydrogenase reductase"/>
    <property type="match status" value="1"/>
</dbReference>
<dbReference type="PANTHER" id="PTHR48107:SF16">
    <property type="entry name" value="NADPH-DEPENDENT ALDEHYDE REDUCTASE 1, CHLOROPLASTIC"/>
    <property type="match status" value="1"/>
</dbReference>
<dbReference type="InterPro" id="IPR020904">
    <property type="entry name" value="Sc_DH/Rdtase_CS"/>
</dbReference>
<dbReference type="PRINTS" id="PR00081">
    <property type="entry name" value="GDHRDH"/>
</dbReference>
<feature type="compositionally biased region" description="Low complexity" evidence="3">
    <location>
        <begin position="20"/>
        <end position="29"/>
    </location>
</feature>
<protein>
    <submittedName>
        <fullName evidence="5">Short-chain dehydrogenase/reductase SDR</fullName>
    </submittedName>
</protein>
<dbReference type="KEGG" id="mei:Msip34_1346"/>
<dbReference type="OrthoDB" id="9809287at2"/>
<keyword evidence="2" id="KW-0560">Oxidoreductase</keyword>
<feature type="region of interest" description="Disordered" evidence="3">
    <location>
        <begin position="1"/>
        <end position="43"/>
    </location>
</feature>
<dbReference type="Proteomes" id="UP000002743">
    <property type="component" value="Chromosome"/>
</dbReference>
<dbReference type="CDD" id="cd05355">
    <property type="entry name" value="SDR_c1"/>
    <property type="match status" value="1"/>
</dbReference>
<dbReference type="PANTHER" id="PTHR48107">
    <property type="entry name" value="NADPH-DEPENDENT ALDEHYDE REDUCTASE-LIKE PROTEIN, CHLOROPLASTIC-RELATED"/>
    <property type="match status" value="1"/>
</dbReference>
<dbReference type="SUPFAM" id="SSF51735">
    <property type="entry name" value="NAD(P)-binding Rossmann-fold domains"/>
    <property type="match status" value="1"/>
</dbReference>
<dbReference type="AlphaFoldDB" id="C6XDG7"/>
<dbReference type="EMBL" id="CP001674">
    <property type="protein sequence ID" value="ACT50592.1"/>
    <property type="molecule type" value="Genomic_DNA"/>
</dbReference>
<name>C6XDG7_METGS</name>
<evidence type="ECO:0000256" key="2">
    <source>
        <dbReference type="ARBA" id="ARBA00023002"/>
    </source>
</evidence>
<evidence type="ECO:0000256" key="3">
    <source>
        <dbReference type="SAM" id="MobiDB-lite"/>
    </source>
</evidence>
<evidence type="ECO:0000313" key="6">
    <source>
        <dbReference type="Proteomes" id="UP000002743"/>
    </source>
</evidence>
<dbReference type="InterPro" id="IPR057326">
    <property type="entry name" value="KR_dom"/>
</dbReference>
<dbReference type="RefSeq" id="WP_015830063.1">
    <property type="nucleotide sequence ID" value="NC_012969.1"/>
</dbReference>
<reference evidence="6" key="1">
    <citation type="submission" date="2009-07" db="EMBL/GenBank/DDBJ databases">
        <title>Complete sequence of chromosome of Methylovorus sp. SIP3-4.</title>
        <authorList>
            <person name="Lucas S."/>
            <person name="Copeland A."/>
            <person name="Lapidus A."/>
            <person name="Glavina del Rio T."/>
            <person name="Tice H."/>
            <person name="Bruce D."/>
            <person name="Goodwin L."/>
            <person name="Pitluck S."/>
            <person name="Clum A."/>
            <person name="Larimer F."/>
            <person name="Land M."/>
            <person name="Hauser L."/>
            <person name="Kyrpides N."/>
            <person name="Mikhailova N."/>
            <person name="Kayluzhnaya M."/>
            <person name="Chistoserdova L."/>
        </authorList>
    </citation>
    <scope>NUCLEOTIDE SEQUENCE [LARGE SCALE GENOMIC DNA]</scope>
    <source>
        <strain evidence="6">SIP3-4</strain>
    </source>
</reference>
<dbReference type="STRING" id="582744.Msip34_1346"/>
<reference evidence="5 6" key="2">
    <citation type="journal article" date="2011" name="J. Bacteriol.">
        <title>Genomes of three methylotrophs from a single niche uncover genetic and metabolic divergence of Methylophilaceae.</title>
        <authorList>
            <person name="Lapidus A."/>
            <person name="Clum A."/>
            <person name="Labutti K."/>
            <person name="Kaluzhnaya M.G."/>
            <person name="Lim S."/>
            <person name="Beck D.A."/>
            <person name="Glavina Del Rio T."/>
            <person name="Nolan M."/>
            <person name="Mavromatis K."/>
            <person name="Huntemann M."/>
            <person name="Lucas S."/>
            <person name="Lidstrom M.E."/>
            <person name="Ivanova N."/>
            <person name="Chistoserdova L."/>
        </authorList>
    </citation>
    <scope>NUCLEOTIDE SEQUENCE [LARGE SCALE GENOMIC DNA]</scope>
    <source>
        <strain evidence="5 6">SIP3-4</strain>
    </source>
</reference>
<dbReference type="NCBIfam" id="NF005214">
    <property type="entry name" value="PRK06701.1"/>
    <property type="match status" value="1"/>
</dbReference>
<dbReference type="Gene3D" id="3.40.50.720">
    <property type="entry name" value="NAD(P)-binding Rossmann-like Domain"/>
    <property type="match status" value="1"/>
</dbReference>
<dbReference type="InterPro" id="IPR002347">
    <property type="entry name" value="SDR_fam"/>
</dbReference>
<dbReference type="HOGENOM" id="CLU_010194_4_1_4"/>
<organism evidence="5 6">
    <name type="scientific">Methylovorus glucosotrophus (strain SIP3-4)</name>
    <dbReference type="NCBI Taxonomy" id="582744"/>
    <lineage>
        <taxon>Bacteria</taxon>
        <taxon>Pseudomonadati</taxon>
        <taxon>Pseudomonadota</taxon>
        <taxon>Betaproteobacteria</taxon>
        <taxon>Nitrosomonadales</taxon>
        <taxon>Methylophilaceae</taxon>
        <taxon>Methylovorus</taxon>
    </lineage>
</organism>
<accession>C6XDG7</accession>
<sequence length="301" mass="32479">MPTDNQVLEGSHGHDHRDMQQPPQQQHQQPGREEDMEPRPQYIDPAYKASGKLKGKVALITGGDSGIGRAVAVHFAAEGANLAIIYYTDAEEEDAYKTLDILSDYGVYAEVFQGDISEVSFSRSVVDQILNKFGQLDIVVNNAAQQFEQKSLVDIAPSQLEQTFKVNVFGMFYLTQAALPHLKKGGRIINTASVTAYKGNPVLLDYSATKGAIVAFTRSLAQQLSEQGITVNAVAPGPIWTPLIPASFSAEKVEKFGHDTPMGRPGQPSEVAPAYVFLASNDSSYISGQVIHPNGGTSVNG</sequence>
<evidence type="ECO:0000313" key="5">
    <source>
        <dbReference type="EMBL" id="ACT50592.1"/>
    </source>
</evidence>
<evidence type="ECO:0000256" key="1">
    <source>
        <dbReference type="ARBA" id="ARBA00006484"/>
    </source>
</evidence>
<dbReference type="PROSITE" id="PS00061">
    <property type="entry name" value="ADH_SHORT"/>
    <property type="match status" value="1"/>
</dbReference>